<dbReference type="EMBL" id="JAAOIV010000003">
    <property type="protein sequence ID" value="NHN55070.1"/>
    <property type="molecule type" value="Genomic_DNA"/>
</dbReference>
<reference evidence="2" key="1">
    <citation type="submission" date="2020-03" db="EMBL/GenBank/DDBJ databases">
        <title>Draft sequencing of Calidifontibacter sp. DB0510.</title>
        <authorList>
            <person name="Kim D.-U."/>
        </authorList>
    </citation>
    <scope>NUCLEOTIDE SEQUENCE</scope>
    <source>
        <strain evidence="2">DB0510</strain>
    </source>
</reference>
<organism evidence="2 3">
    <name type="scientific">Metallococcus carri</name>
    <dbReference type="NCBI Taxonomy" id="1656884"/>
    <lineage>
        <taxon>Bacteria</taxon>
        <taxon>Bacillati</taxon>
        <taxon>Actinomycetota</taxon>
        <taxon>Actinomycetes</taxon>
        <taxon>Micrococcales</taxon>
        <taxon>Dermacoccaceae</taxon>
        <taxon>Metallococcus</taxon>
    </lineage>
</organism>
<keyword evidence="3" id="KW-1185">Reference proteome</keyword>
<comment type="caution">
    <text evidence="2">The sequence shown here is derived from an EMBL/GenBank/DDBJ whole genome shotgun (WGS) entry which is preliminary data.</text>
</comment>
<feature type="transmembrane region" description="Helical" evidence="1">
    <location>
        <begin position="20"/>
        <end position="38"/>
    </location>
</feature>
<proteinExistence type="predicted"/>
<evidence type="ECO:0000256" key="1">
    <source>
        <dbReference type="SAM" id="Phobius"/>
    </source>
</evidence>
<evidence type="ECO:0008006" key="4">
    <source>
        <dbReference type="Google" id="ProtNLM"/>
    </source>
</evidence>
<keyword evidence="1" id="KW-0812">Transmembrane</keyword>
<protein>
    <recommendedName>
        <fullName evidence="4">Heavy metal transporter</fullName>
    </recommendedName>
</protein>
<keyword evidence="1" id="KW-1133">Transmembrane helix</keyword>
<evidence type="ECO:0000313" key="3">
    <source>
        <dbReference type="Proteomes" id="UP000744769"/>
    </source>
</evidence>
<name>A0A967B0B6_9MICO</name>
<sequence>MAFGDYEEERPRRLRSTLGCVLPIVMLAALGGAGYYGYQRVMDAIGNNTCKVTDGRFDYQWSTEQTANAATIALVGRYDEGLPERAAQIAAATSIQESKLRNLRSGDRDSLGLFQQRPSQGWGTAEQIQDPIYASKAFYRALVKIPDWQTRTLTEVAQEVQRSGYPQAYADHETQGRVIASVFSGGQPGGVGCRMDPPTGPGSVSRVVAKLADASGLRATGSGGYVTYRGDNAQVWAVASWAVAHAQAENITSVVVGDRAWNRDRGRSAWTWTTADNPTRAGEVRLELAR</sequence>
<keyword evidence="1" id="KW-0472">Membrane</keyword>
<accession>A0A967B0B6</accession>
<dbReference type="AlphaFoldDB" id="A0A967B0B6"/>
<dbReference type="RefSeq" id="WP_166193989.1">
    <property type="nucleotide sequence ID" value="NZ_JAAOIV010000003.1"/>
</dbReference>
<dbReference type="Proteomes" id="UP000744769">
    <property type="component" value="Unassembled WGS sequence"/>
</dbReference>
<evidence type="ECO:0000313" key="2">
    <source>
        <dbReference type="EMBL" id="NHN55070.1"/>
    </source>
</evidence>
<gene>
    <name evidence="2" type="ORF">G9U51_04620</name>
</gene>